<accession>A0ABW1J8F8</accession>
<evidence type="ECO:0000313" key="3">
    <source>
        <dbReference type="Proteomes" id="UP001596302"/>
    </source>
</evidence>
<name>A0ABW1J8F8_9PSEU</name>
<organism evidence="2 3">
    <name type="scientific">Pseudonocardia hispaniensis</name>
    <dbReference type="NCBI Taxonomy" id="904933"/>
    <lineage>
        <taxon>Bacteria</taxon>
        <taxon>Bacillati</taxon>
        <taxon>Actinomycetota</taxon>
        <taxon>Actinomycetes</taxon>
        <taxon>Pseudonocardiales</taxon>
        <taxon>Pseudonocardiaceae</taxon>
        <taxon>Pseudonocardia</taxon>
    </lineage>
</organism>
<keyword evidence="3" id="KW-1185">Reference proteome</keyword>
<comment type="caution">
    <text evidence="2">The sequence shown here is derived from an EMBL/GenBank/DDBJ whole genome shotgun (WGS) entry which is preliminary data.</text>
</comment>
<feature type="region of interest" description="Disordered" evidence="1">
    <location>
        <begin position="17"/>
        <end position="43"/>
    </location>
</feature>
<reference evidence="3" key="1">
    <citation type="journal article" date="2019" name="Int. J. Syst. Evol. Microbiol.">
        <title>The Global Catalogue of Microorganisms (GCM) 10K type strain sequencing project: providing services to taxonomists for standard genome sequencing and annotation.</title>
        <authorList>
            <consortium name="The Broad Institute Genomics Platform"/>
            <consortium name="The Broad Institute Genome Sequencing Center for Infectious Disease"/>
            <person name="Wu L."/>
            <person name="Ma J."/>
        </authorList>
    </citation>
    <scope>NUCLEOTIDE SEQUENCE [LARGE SCALE GENOMIC DNA]</scope>
    <source>
        <strain evidence="3">CCM 8391</strain>
    </source>
</reference>
<protein>
    <submittedName>
        <fullName evidence="2">Uncharacterized protein</fullName>
    </submittedName>
</protein>
<evidence type="ECO:0000313" key="2">
    <source>
        <dbReference type="EMBL" id="MFC5996962.1"/>
    </source>
</evidence>
<sequence>MAIELTDEIRQAVHDEDCATQGHDLDVSGAMTGHGGPPTNGRWEVRGPDGQIAHLACRRCGRVWLLIEDAGRGYTDAVTRLKARVKDPAWVQPLPRPTIPTPPAS</sequence>
<gene>
    <name evidence="2" type="ORF">ACFQE5_22380</name>
</gene>
<dbReference type="Proteomes" id="UP001596302">
    <property type="component" value="Unassembled WGS sequence"/>
</dbReference>
<proteinExistence type="predicted"/>
<dbReference type="RefSeq" id="WP_379587843.1">
    <property type="nucleotide sequence ID" value="NZ_JBHSQW010000044.1"/>
</dbReference>
<evidence type="ECO:0000256" key="1">
    <source>
        <dbReference type="SAM" id="MobiDB-lite"/>
    </source>
</evidence>
<dbReference type="EMBL" id="JBHSQW010000044">
    <property type="protein sequence ID" value="MFC5996962.1"/>
    <property type="molecule type" value="Genomic_DNA"/>
</dbReference>